<proteinExistence type="predicted"/>
<dbReference type="AlphaFoldDB" id="A0AAN4ZGU7"/>
<evidence type="ECO:0000313" key="3">
    <source>
        <dbReference type="Proteomes" id="UP001328107"/>
    </source>
</evidence>
<feature type="compositionally biased region" description="Polar residues" evidence="1">
    <location>
        <begin position="202"/>
        <end position="221"/>
    </location>
</feature>
<dbReference type="Proteomes" id="UP001328107">
    <property type="component" value="Unassembled WGS sequence"/>
</dbReference>
<evidence type="ECO:0000313" key="2">
    <source>
        <dbReference type="EMBL" id="GMR40973.1"/>
    </source>
</evidence>
<evidence type="ECO:0000256" key="1">
    <source>
        <dbReference type="SAM" id="MobiDB-lite"/>
    </source>
</evidence>
<protein>
    <submittedName>
        <fullName evidence="2">Uncharacterized protein</fullName>
    </submittedName>
</protein>
<feature type="region of interest" description="Disordered" evidence="1">
    <location>
        <begin position="200"/>
        <end position="221"/>
    </location>
</feature>
<organism evidence="2 3">
    <name type="scientific">Pristionchus mayeri</name>
    <dbReference type="NCBI Taxonomy" id="1317129"/>
    <lineage>
        <taxon>Eukaryota</taxon>
        <taxon>Metazoa</taxon>
        <taxon>Ecdysozoa</taxon>
        <taxon>Nematoda</taxon>
        <taxon>Chromadorea</taxon>
        <taxon>Rhabditida</taxon>
        <taxon>Rhabditina</taxon>
        <taxon>Diplogasteromorpha</taxon>
        <taxon>Diplogasteroidea</taxon>
        <taxon>Neodiplogasteridae</taxon>
        <taxon>Pristionchus</taxon>
    </lineage>
</organism>
<gene>
    <name evidence="2" type="ORF">PMAYCL1PPCAC_11168</name>
</gene>
<dbReference type="EMBL" id="BTRK01000003">
    <property type="protein sequence ID" value="GMR40973.1"/>
    <property type="molecule type" value="Genomic_DNA"/>
</dbReference>
<feature type="non-terminal residue" evidence="2">
    <location>
        <position position="1"/>
    </location>
</feature>
<feature type="non-terminal residue" evidence="2">
    <location>
        <position position="221"/>
    </location>
</feature>
<reference evidence="3" key="1">
    <citation type="submission" date="2022-10" db="EMBL/GenBank/DDBJ databases">
        <title>Genome assembly of Pristionchus species.</title>
        <authorList>
            <person name="Yoshida K."/>
            <person name="Sommer R.J."/>
        </authorList>
    </citation>
    <scope>NUCLEOTIDE SEQUENCE [LARGE SCALE GENOMIC DNA]</scope>
    <source>
        <strain evidence="3">RS5460</strain>
    </source>
</reference>
<name>A0AAN4ZGU7_9BILA</name>
<accession>A0AAN4ZGU7</accession>
<sequence>KSEVVVEKIYKAEYSRSTGITVTLLRNKLEAEQLHCYSLCSRGSDSSRNVYRMCDDSATEGIHIEVTDDELVGLELIGIHRGKVFYSTKHSTANHATAYKLRKNVVVIVSCGTTARFYASESSRFVFLCFWDEHVHALDGETMQFKTPLRFENLEVEYVARVSNGEITVFANDDEDNNYVVTARLPDDYCIAISETPPTPLVASQPQSDPSSLSTINSTDP</sequence>
<comment type="caution">
    <text evidence="2">The sequence shown here is derived from an EMBL/GenBank/DDBJ whole genome shotgun (WGS) entry which is preliminary data.</text>
</comment>
<keyword evidence="3" id="KW-1185">Reference proteome</keyword>